<reference evidence="4" key="1">
    <citation type="submission" date="2021-07" db="EMBL/GenBank/DDBJ databases">
        <title>Elsinoe batatas strain:CRI-CJ2 Genome sequencing and assembly.</title>
        <authorList>
            <person name="Huang L."/>
        </authorList>
    </citation>
    <scope>NUCLEOTIDE SEQUENCE</scope>
    <source>
        <strain evidence="4">CRI-CJ2</strain>
    </source>
</reference>
<dbReference type="EMBL" id="JAESVG020000001">
    <property type="protein sequence ID" value="KAG8631047.1"/>
    <property type="molecule type" value="Genomic_DNA"/>
</dbReference>
<accession>A0A8K0L8U0</accession>
<organism evidence="4 5">
    <name type="scientific">Elsinoe batatas</name>
    <dbReference type="NCBI Taxonomy" id="2601811"/>
    <lineage>
        <taxon>Eukaryota</taxon>
        <taxon>Fungi</taxon>
        <taxon>Dikarya</taxon>
        <taxon>Ascomycota</taxon>
        <taxon>Pezizomycotina</taxon>
        <taxon>Dothideomycetes</taxon>
        <taxon>Dothideomycetidae</taxon>
        <taxon>Myriangiales</taxon>
        <taxon>Elsinoaceae</taxon>
        <taxon>Elsinoe</taxon>
    </lineage>
</organism>
<feature type="compositionally biased region" description="Polar residues" evidence="1">
    <location>
        <begin position="904"/>
        <end position="913"/>
    </location>
</feature>
<feature type="region of interest" description="Disordered" evidence="1">
    <location>
        <begin position="904"/>
        <end position="935"/>
    </location>
</feature>
<gene>
    <name evidence="4" type="ORF">KVT40_000187</name>
</gene>
<keyword evidence="5" id="KW-1185">Reference proteome</keyword>
<evidence type="ECO:0000256" key="2">
    <source>
        <dbReference type="SAM" id="SignalP"/>
    </source>
</evidence>
<dbReference type="SMART" id="SM00321">
    <property type="entry name" value="WSC"/>
    <property type="match status" value="1"/>
</dbReference>
<feature type="compositionally biased region" description="Polar residues" evidence="1">
    <location>
        <begin position="777"/>
        <end position="789"/>
    </location>
</feature>
<name>A0A8K0L8U0_9PEZI</name>
<evidence type="ECO:0000259" key="3">
    <source>
        <dbReference type="PROSITE" id="PS51212"/>
    </source>
</evidence>
<dbReference type="AlphaFoldDB" id="A0A8K0L8U0"/>
<dbReference type="OrthoDB" id="74764at2759"/>
<proteinExistence type="predicted"/>
<keyword evidence="2" id="KW-0732">Signal</keyword>
<feature type="domain" description="WSC" evidence="3">
    <location>
        <begin position="363"/>
        <end position="458"/>
    </location>
</feature>
<dbReference type="Gene3D" id="3.50.4.10">
    <property type="entry name" value="Hepatocyte Growth Factor"/>
    <property type="match status" value="1"/>
</dbReference>
<feature type="chain" id="PRO_5035455089" description="WSC domain-containing protein" evidence="2">
    <location>
        <begin position="23"/>
        <end position="935"/>
    </location>
</feature>
<comment type="caution">
    <text evidence="4">The sequence shown here is derived from an EMBL/GenBank/DDBJ whole genome shotgun (WGS) entry which is preliminary data.</text>
</comment>
<dbReference type="Proteomes" id="UP000809789">
    <property type="component" value="Unassembled WGS sequence"/>
</dbReference>
<protein>
    <recommendedName>
        <fullName evidence="3">WSC domain-containing protein</fullName>
    </recommendedName>
</protein>
<sequence length="935" mass="97114">MHFNNVVSAAISLAALAAPVDAFWRMSCPGRVMTSRMDPIVNPGAISGHVHTISGGNAFNYTMNYADTQKSTCSSCPIKQDLSNYWVPSLYYRTKDGKFIDVPQAGDGTGVYGGIIVYYLQRGGPNNDALKAFPKDFRMLAGNPYKRNYTDDFAGQAISFVCLNYSGKSGYFNKFPDTPCPDGLRAQIFFPSCWDGVNLDSPDHMSHMAYPTKYSYDNGPCPATHPVHLISIFYEIIFSTAGFEWWTPDGAEQPFVFSTGDPTGYGFHGDFLNGWDVDALQKATDTCTAESGRPEDCQVFDFFDDDTTQGCIVPPSIAQPVTGTLDKMPGCNPVQNTNAKKQTCTDDTATIGTQATYYSNFTGWDYVGCAIDRSGNRTFDDDRWWDQDVTIDGCMNYCGAKGYKYIGVEYANQCFCSNTLAADRAPNPNVFGNCFTPCAGNSSQICGGASRLSVYKLSGSYKPIGSVTTKIACPASNGTEYVSTNGTFQIECSFDRGGGDIGMKYTQQSGNITQCIDLCADTPNCSFVSLAGSACYMKGGALRSGNVNSGVQGARLVSAVSKAKAVVVSSSSTTTSAVGTSAAGSSAAVSSSVTTSLKTTTTTTTKTTTAASTAQAGATFTVAPSCPYSNATYYQSPSTGSLFLIECGIDHSGGDMASKGVSSFQECIEACAALPGCVDISLSGGACYMKRTLGQANANSGIKGAKLISTGTVSSSTTTTTTKAATTSAATSSAAASSAPASSATTSVSASSAAASSSKPTTTTTTANAAPTSSPAVDSTQPVTNKQVVTSASTQTTTTLKTSTRSTPSPSSTVTAAICPDNNSTIFVDPTSGYQYLIECGIDHEGGDVSMTYVQTLEACIAACATTSGCVDVSLSGQACYIKKTLGRAIQNAGLKGAKLINSTSTSAPQGTPTPKAGADAGVTAGPPVARTATA</sequence>
<feature type="compositionally biased region" description="Low complexity" evidence="1">
    <location>
        <begin position="790"/>
        <end position="813"/>
    </location>
</feature>
<evidence type="ECO:0000313" key="4">
    <source>
        <dbReference type="EMBL" id="KAG8631047.1"/>
    </source>
</evidence>
<feature type="compositionally biased region" description="Low complexity" evidence="1">
    <location>
        <begin position="713"/>
        <end position="776"/>
    </location>
</feature>
<evidence type="ECO:0000313" key="5">
    <source>
        <dbReference type="Proteomes" id="UP000809789"/>
    </source>
</evidence>
<dbReference type="PANTHER" id="PTHR43662">
    <property type="match status" value="1"/>
</dbReference>
<dbReference type="Pfam" id="PF14295">
    <property type="entry name" value="PAN_4"/>
    <property type="match status" value="3"/>
</dbReference>
<dbReference type="Pfam" id="PF01822">
    <property type="entry name" value="WSC"/>
    <property type="match status" value="1"/>
</dbReference>
<dbReference type="PROSITE" id="PS51212">
    <property type="entry name" value="WSC"/>
    <property type="match status" value="1"/>
</dbReference>
<feature type="region of interest" description="Disordered" evidence="1">
    <location>
        <begin position="713"/>
        <end position="813"/>
    </location>
</feature>
<evidence type="ECO:0000256" key="1">
    <source>
        <dbReference type="SAM" id="MobiDB-lite"/>
    </source>
</evidence>
<dbReference type="InterPro" id="IPR018535">
    <property type="entry name" value="DUF1996"/>
</dbReference>
<feature type="signal peptide" evidence="2">
    <location>
        <begin position="1"/>
        <end position="22"/>
    </location>
</feature>
<dbReference type="InterPro" id="IPR002889">
    <property type="entry name" value="WSC_carb-bd"/>
</dbReference>
<dbReference type="Pfam" id="PF09362">
    <property type="entry name" value="DUF1996"/>
    <property type="match status" value="1"/>
</dbReference>
<dbReference type="PANTHER" id="PTHR43662:SF3">
    <property type="entry name" value="DOMAIN PROTEIN, PUTATIVE (AFU_ORTHOLOGUE AFUA_6G11970)-RELATED"/>
    <property type="match status" value="1"/>
</dbReference>
<dbReference type="InterPro" id="IPR003609">
    <property type="entry name" value="Pan_app"/>
</dbReference>